<dbReference type="PANTHER" id="PTHR12110:SF41">
    <property type="entry name" value="INOSOSE DEHYDRATASE"/>
    <property type="match status" value="1"/>
</dbReference>
<dbReference type="SUPFAM" id="SSF51658">
    <property type="entry name" value="Xylose isomerase-like"/>
    <property type="match status" value="1"/>
</dbReference>
<name>A0ABT6WL19_9ACTN</name>
<reference evidence="2 3" key="1">
    <citation type="submission" date="2023-05" db="EMBL/GenBank/DDBJ databases">
        <title>Actinoplanes sp. NEAU-A12 genome sequencing.</title>
        <authorList>
            <person name="Wang Z.-S."/>
        </authorList>
    </citation>
    <scope>NUCLEOTIDE SEQUENCE [LARGE SCALE GENOMIC DNA]</scope>
    <source>
        <strain evidence="2 3">NEAU-A12</strain>
    </source>
</reference>
<dbReference type="RefSeq" id="WP_282761117.1">
    <property type="nucleotide sequence ID" value="NZ_JASCTH010000010.1"/>
</dbReference>
<feature type="domain" description="Xylose isomerase-like TIM barrel" evidence="1">
    <location>
        <begin position="39"/>
        <end position="266"/>
    </location>
</feature>
<accession>A0ABT6WL19</accession>
<dbReference type="Pfam" id="PF01261">
    <property type="entry name" value="AP_endonuc_2"/>
    <property type="match status" value="1"/>
</dbReference>
<dbReference type="PANTHER" id="PTHR12110">
    <property type="entry name" value="HYDROXYPYRUVATE ISOMERASE"/>
    <property type="match status" value="1"/>
</dbReference>
<protein>
    <submittedName>
        <fullName evidence="2">TIM barrel protein</fullName>
    </submittedName>
</protein>
<comment type="caution">
    <text evidence="2">The sequence shown here is derived from an EMBL/GenBank/DDBJ whole genome shotgun (WGS) entry which is preliminary data.</text>
</comment>
<dbReference type="Gene3D" id="3.20.20.150">
    <property type="entry name" value="Divalent-metal-dependent TIM barrel enzymes"/>
    <property type="match status" value="1"/>
</dbReference>
<evidence type="ECO:0000313" key="2">
    <source>
        <dbReference type="EMBL" id="MDI6100381.1"/>
    </source>
</evidence>
<dbReference type="InterPro" id="IPR050312">
    <property type="entry name" value="IolE/XylAMocC-like"/>
</dbReference>
<proteinExistence type="predicted"/>
<organism evidence="2 3">
    <name type="scientific">Actinoplanes sandaracinus</name>
    <dbReference type="NCBI Taxonomy" id="3045177"/>
    <lineage>
        <taxon>Bacteria</taxon>
        <taxon>Bacillati</taxon>
        <taxon>Actinomycetota</taxon>
        <taxon>Actinomycetes</taxon>
        <taxon>Micromonosporales</taxon>
        <taxon>Micromonosporaceae</taxon>
        <taxon>Actinoplanes</taxon>
    </lineage>
</organism>
<dbReference type="InterPro" id="IPR036237">
    <property type="entry name" value="Xyl_isomerase-like_sf"/>
</dbReference>
<dbReference type="EMBL" id="JASCTH010000010">
    <property type="protein sequence ID" value="MDI6100381.1"/>
    <property type="molecule type" value="Genomic_DNA"/>
</dbReference>
<gene>
    <name evidence="2" type="ORF">QLQ12_17375</name>
</gene>
<evidence type="ECO:0000313" key="3">
    <source>
        <dbReference type="Proteomes" id="UP001241758"/>
    </source>
</evidence>
<evidence type="ECO:0000259" key="1">
    <source>
        <dbReference type="Pfam" id="PF01261"/>
    </source>
</evidence>
<sequence>MTGFADRIGGAPISWGVCEAPGWGHELPADRVLAEMSGLGLRATELGPTGYLGKTPADVRDTLHRHGLRLIGGFLPVPMHVCTAADLDEAAAAMDTLAAGGSEVVVLAARSGDGSYDHKVRLGEDEWRTLFATLRTLQTMAADRGLRPSLHPHVGTAVEDRDAVLRVLDGSDVPICLDTGHLLIGGMQPAELLGLAAARVTHVHLKDVDLAVAATVQDGSRSYIEGVRAGLYTPLGAGDVDIRGIVSALETAGYRGWYVLEQDCALEGPPAEGDGPFGDVRRSLTFLTEVSQ</sequence>
<keyword evidence="3" id="KW-1185">Reference proteome</keyword>
<dbReference type="InterPro" id="IPR013022">
    <property type="entry name" value="Xyl_isomerase-like_TIM-brl"/>
</dbReference>
<dbReference type="Proteomes" id="UP001241758">
    <property type="component" value="Unassembled WGS sequence"/>
</dbReference>